<proteinExistence type="predicted"/>
<dbReference type="AlphaFoldDB" id="W4GVL7"/>
<reference evidence="2" key="1">
    <citation type="submission" date="2013-12" db="EMBL/GenBank/DDBJ databases">
        <title>The Genome Sequence of Aphanomyces astaci APO3.</title>
        <authorList>
            <consortium name="The Broad Institute Genomics Platform"/>
            <person name="Russ C."/>
            <person name="Tyler B."/>
            <person name="van West P."/>
            <person name="Dieguez-Uribeondo J."/>
            <person name="Young S.K."/>
            <person name="Zeng Q."/>
            <person name="Gargeya S."/>
            <person name="Fitzgerald M."/>
            <person name="Abouelleil A."/>
            <person name="Alvarado L."/>
            <person name="Chapman S.B."/>
            <person name="Gainer-Dewar J."/>
            <person name="Goldberg J."/>
            <person name="Griggs A."/>
            <person name="Gujja S."/>
            <person name="Hansen M."/>
            <person name="Howarth C."/>
            <person name="Imamovic A."/>
            <person name="Ireland A."/>
            <person name="Larimer J."/>
            <person name="McCowan C."/>
            <person name="Murphy C."/>
            <person name="Pearson M."/>
            <person name="Poon T.W."/>
            <person name="Priest M."/>
            <person name="Roberts A."/>
            <person name="Saif S."/>
            <person name="Shea T."/>
            <person name="Sykes S."/>
            <person name="Wortman J."/>
            <person name="Nusbaum C."/>
            <person name="Birren B."/>
        </authorList>
    </citation>
    <scope>NUCLEOTIDE SEQUENCE [LARGE SCALE GENOMIC DNA]</scope>
    <source>
        <strain evidence="2">APO3</strain>
    </source>
</reference>
<evidence type="ECO:0000313" key="2">
    <source>
        <dbReference type="EMBL" id="ETV83366.1"/>
    </source>
</evidence>
<feature type="region of interest" description="Disordered" evidence="1">
    <location>
        <begin position="15"/>
        <end position="40"/>
    </location>
</feature>
<feature type="compositionally biased region" description="Basic and acidic residues" evidence="1">
    <location>
        <begin position="110"/>
        <end position="119"/>
    </location>
</feature>
<dbReference type="RefSeq" id="XP_009826796.1">
    <property type="nucleotide sequence ID" value="XM_009828494.1"/>
</dbReference>
<sequence>MTSVFQAISRRFSSPDAIPMPTPTFTLPPNDTVDPKSYPSLNDSVSKSECLLLLKRSAKHDLPNQCQEYIAQIQTDPHVALPSASTHASSCVHIAATMPPQHQETSECDATARSDVNLK</sequence>
<name>W4GVL7_APHAT</name>
<dbReference type="EMBL" id="KI913120">
    <property type="protein sequence ID" value="ETV83366.1"/>
    <property type="molecule type" value="Genomic_DNA"/>
</dbReference>
<protein>
    <submittedName>
        <fullName evidence="2">Uncharacterized protein</fullName>
    </submittedName>
</protein>
<organism evidence="2">
    <name type="scientific">Aphanomyces astaci</name>
    <name type="common">Crayfish plague agent</name>
    <dbReference type="NCBI Taxonomy" id="112090"/>
    <lineage>
        <taxon>Eukaryota</taxon>
        <taxon>Sar</taxon>
        <taxon>Stramenopiles</taxon>
        <taxon>Oomycota</taxon>
        <taxon>Saprolegniomycetes</taxon>
        <taxon>Saprolegniales</taxon>
        <taxon>Verrucalvaceae</taxon>
        <taxon>Aphanomyces</taxon>
    </lineage>
</organism>
<gene>
    <name evidence="2" type="ORF">H257_04110</name>
</gene>
<dbReference type="GeneID" id="20806106"/>
<dbReference type="VEuPathDB" id="FungiDB:H257_04110"/>
<evidence type="ECO:0000256" key="1">
    <source>
        <dbReference type="SAM" id="MobiDB-lite"/>
    </source>
</evidence>
<feature type="region of interest" description="Disordered" evidence="1">
    <location>
        <begin position="97"/>
        <end position="119"/>
    </location>
</feature>
<accession>W4GVL7</accession>